<evidence type="ECO:0000313" key="2">
    <source>
        <dbReference type="EMBL" id="NMG24624.1"/>
    </source>
</evidence>
<dbReference type="InterPro" id="IPR001509">
    <property type="entry name" value="Epimerase_deHydtase"/>
</dbReference>
<dbReference type="Gene3D" id="3.40.50.720">
    <property type="entry name" value="NAD(P)-binding Rossmann-like Domain"/>
    <property type="match status" value="1"/>
</dbReference>
<gene>
    <name evidence="2" type="ORF">GO606_07755</name>
</gene>
<dbReference type="SUPFAM" id="SSF51735">
    <property type="entry name" value="NAD(P)-binding Rossmann-fold domains"/>
    <property type="match status" value="1"/>
</dbReference>
<proteinExistence type="predicted"/>
<protein>
    <submittedName>
        <fullName evidence="2">NAD-dependent epimerase/dehydratase family protein</fullName>
    </submittedName>
</protein>
<dbReference type="PANTHER" id="PTHR43245:SF13">
    <property type="entry name" value="UDP-D-APIOSE_UDP-D-XYLOSE SYNTHASE 2"/>
    <property type="match status" value="1"/>
</dbReference>
<name>A0ABX1PJE9_9RHOO</name>
<dbReference type="EMBL" id="WTVG01000016">
    <property type="protein sequence ID" value="NMG24624.1"/>
    <property type="molecule type" value="Genomic_DNA"/>
</dbReference>
<comment type="caution">
    <text evidence="2">The sequence shown here is derived from an EMBL/GenBank/DDBJ whole genome shotgun (WGS) entry which is preliminary data.</text>
</comment>
<feature type="domain" description="NAD-dependent epimerase/dehydratase" evidence="1">
    <location>
        <begin position="5"/>
        <end position="223"/>
    </location>
</feature>
<dbReference type="RefSeq" id="WP_169118022.1">
    <property type="nucleotide sequence ID" value="NZ_WTVG02000037.1"/>
</dbReference>
<keyword evidence="3" id="KW-1185">Reference proteome</keyword>
<dbReference type="InterPro" id="IPR036291">
    <property type="entry name" value="NAD(P)-bd_dom_sf"/>
</dbReference>
<sequence length="315" mass="35761">MAKRILIIGGSYFAGRVFVEEALKAPDAELHVFNRGNLPLRMERVTEHVGNREHPDRVREGVPDGAWDAVVDFCAYTPAHVETLLRNLRGTVRQYLLISTTTVYQQSAGGPVDENAPLLDGPQPELGDYADYGYDKCLAERAARRECERLGIALTVLRPAIIYGYYNYAPREMYFFDRLRNREPVVIPEPARSSFNFIWVVDMAHLLWRCIGDPRVFGETFNLASGEAVTHARIIETLGEIVGKAVETLPLPVEEITRRKVPLPFPLDEHLLYSGAKIDRLFGFEHTPFRAGLREALKYYLMTKRRQEALAGEAR</sequence>
<dbReference type="CDD" id="cd05265">
    <property type="entry name" value="SDR_a1"/>
    <property type="match status" value="1"/>
</dbReference>
<dbReference type="InterPro" id="IPR050177">
    <property type="entry name" value="Lipid_A_modif_metabolic_enz"/>
</dbReference>
<evidence type="ECO:0000313" key="3">
    <source>
        <dbReference type="Proteomes" id="UP000615989"/>
    </source>
</evidence>
<reference evidence="2" key="1">
    <citation type="submission" date="2019-12" db="EMBL/GenBank/DDBJ databases">
        <title>Comparative genomics gives insights into the taxonomy of the Azoarcus-Aromatoleum group and reveals separate origins of nif in the plant-associated Azoarcus and non-plant-associated Aromatoleum sub-groups.</title>
        <authorList>
            <person name="Lafos M."/>
            <person name="Maluk M."/>
            <person name="Batista M."/>
            <person name="Junghare M."/>
            <person name="Carmona M."/>
            <person name="Faoro H."/>
            <person name="Cruz L.M."/>
            <person name="Battistoni F."/>
            <person name="De Souza E."/>
            <person name="Pedrosa F."/>
            <person name="Chen W.-M."/>
            <person name="Poole P.S."/>
            <person name="Dixon R.A."/>
            <person name="James E.K."/>
        </authorList>
    </citation>
    <scope>NUCLEOTIDE SEQUENCE</scope>
    <source>
        <strain evidence="2">LuFRes1</strain>
    </source>
</reference>
<dbReference type="Pfam" id="PF01370">
    <property type="entry name" value="Epimerase"/>
    <property type="match status" value="1"/>
</dbReference>
<evidence type="ECO:0000259" key="1">
    <source>
        <dbReference type="Pfam" id="PF01370"/>
    </source>
</evidence>
<dbReference type="PANTHER" id="PTHR43245">
    <property type="entry name" value="BIFUNCTIONAL POLYMYXIN RESISTANCE PROTEIN ARNA"/>
    <property type="match status" value="1"/>
</dbReference>
<dbReference type="Proteomes" id="UP000615989">
    <property type="component" value="Unassembled WGS sequence"/>
</dbReference>
<organism evidence="2 3">
    <name type="scientific">Aromatoleum anaerobium</name>
    <dbReference type="NCBI Taxonomy" id="182180"/>
    <lineage>
        <taxon>Bacteria</taxon>
        <taxon>Pseudomonadati</taxon>
        <taxon>Pseudomonadota</taxon>
        <taxon>Betaproteobacteria</taxon>
        <taxon>Rhodocyclales</taxon>
        <taxon>Rhodocyclaceae</taxon>
        <taxon>Aromatoleum</taxon>
    </lineage>
</organism>
<accession>A0ABX1PJE9</accession>